<dbReference type="AlphaFoldDB" id="A0A1Y5SWN4"/>
<gene>
    <name evidence="1" type="ORF">PAM7971_02428</name>
</gene>
<proteinExistence type="predicted"/>
<keyword evidence="2" id="KW-1185">Reference proteome</keyword>
<dbReference type="RefSeq" id="WP_085849631.1">
    <property type="nucleotide sequence ID" value="NZ_FNZV01000007.1"/>
</dbReference>
<dbReference type="OrthoDB" id="9806524at2"/>
<protein>
    <submittedName>
        <fullName evidence="1">SapC</fullName>
    </submittedName>
</protein>
<dbReference type="EMBL" id="FWFW01000007">
    <property type="protein sequence ID" value="SLN49518.1"/>
    <property type="molecule type" value="Genomic_DNA"/>
</dbReference>
<reference evidence="1 2" key="1">
    <citation type="submission" date="2017-03" db="EMBL/GenBank/DDBJ databases">
        <authorList>
            <person name="Afonso C.L."/>
            <person name="Miller P.J."/>
            <person name="Scott M.A."/>
            <person name="Spackman E."/>
            <person name="Goraichik I."/>
            <person name="Dimitrov K.M."/>
            <person name="Suarez D.L."/>
            <person name="Swayne D.E."/>
        </authorList>
    </citation>
    <scope>NUCLEOTIDE SEQUENCE [LARGE SCALE GENOMIC DNA]</scope>
    <source>
        <strain evidence="1 2">CECT 7971</strain>
    </source>
</reference>
<accession>A0A1Y5SWN4</accession>
<sequence>MTKQLMIYERAVPVSSESHRDWSVKMGEDYKFSSSVNSVPLLAAEFRATAQDYAIVFAGDGNDVVPSVILGVRDGENSNVGADGNWTGGYIPAFLRRYPFVFSRSEDEKDFVLCIDEGFDGFNTDGKGERLFDTDGERTTFLKSKLTFVSEYQALFERTAVFCKRLQEHDLLEGAQAQFNLADGQTASLSGFFTINREKLKALPAETLVEMVRSDELELCYAHLFSLGNLTPMAQKIGVSATPAEAEVAVDA</sequence>
<evidence type="ECO:0000313" key="1">
    <source>
        <dbReference type="EMBL" id="SLN49518.1"/>
    </source>
</evidence>
<name>A0A1Y5SWN4_9RHOB</name>
<evidence type="ECO:0000313" key="2">
    <source>
        <dbReference type="Proteomes" id="UP000193307"/>
    </source>
</evidence>
<dbReference type="Pfam" id="PF07277">
    <property type="entry name" value="SapC"/>
    <property type="match status" value="1"/>
</dbReference>
<dbReference type="Proteomes" id="UP000193307">
    <property type="component" value="Unassembled WGS sequence"/>
</dbReference>
<dbReference type="InterPro" id="IPR010836">
    <property type="entry name" value="SapC"/>
</dbReference>
<organism evidence="1 2">
    <name type="scientific">Pacificibacter marinus</name>
    <dbReference type="NCBI Taxonomy" id="658057"/>
    <lineage>
        <taxon>Bacteria</taxon>
        <taxon>Pseudomonadati</taxon>
        <taxon>Pseudomonadota</taxon>
        <taxon>Alphaproteobacteria</taxon>
        <taxon>Rhodobacterales</taxon>
        <taxon>Roseobacteraceae</taxon>
        <taxon>Pacificibacter</taxon>
    </lineage>
</organism>
<dbReference type="STRING" id="658057.SAMN04488032_107107"/>